<evidence type="ECO:0000256" key="4">
    <source>
        <dbReference type="PIRNR" id="PIRNR037755"/>
    </source>
</evidence>
<keyword evidence="3 4" id="KW-0808">Transferase</keyword>
<dbReference type="InterPro" id="IPR026113">
    <property type="entry name" value="METTL2/6/8-like"/>
</dbReference>
<name>A0AAV1C751_OLDCO</name>
<sequence length="353" mass="40954">MSGDITEAENYYSKDFEWEQLRLEVETDPTFLYHLLPFNSDGVSNSTTDSSNSSPLEDSDAWNKFHSRHSTGKFFKERRYLLKEFPELACRGHSKVLEVGCGNGSTALPILRATENSVIYACDCSNEALDRAKENISAANLTTAQDRFHPFLCDVSTFEFPKWLACISCQERFMTAGETQYSLCSEERTCCIGGVDLVTLVCSLCAYFYLEPLCFYLKFCWQTRSLYINYLLLFYLTYQIFTLSALPLHRMTMAIKQCFSVLKPGGILLFRDYGLYDMTMLRFYPEQRVGYREYMRSDGTRSYFFSLEFTRDLFSSAGFTELELEYCCVRSTNRRNGKIMRRVWVHGKFQKGK</sequence>
<feature type="transmembrane region" description="Helical" evidence="5">
    <location>
        <begin position="230"/>
        <end position="248"/>
    </location>
</feature>
<proteinExistence type="inferred from homology"/>
<dbReference type="PANTHER" id="PTHR22809">
    <property type="entry name" value="METHYLTRANSFERASE-RELATED"/>
    <property type="match status" value="1"/>
</dbReference>
<keyword evidence="7" id="KW-1185">Reference proteome</keyword>
<dbReference type="PANTHER" id="PTHR22809:SF14">
    <property type="entry name" value="TRNA N(3)-METHYLCYTIDINE METHYLTRANSFERASE"/>
    <property type="match status" value="1"/>
</dbReference>
<comment type="similarity">
    <text evidence="1 4">Belongs to the methyltransferase superfamily. METL family.</text>
</comment>
<dbReference type="GO" id="GO:0008757">
    <property type="term" value="F:S-adenosylmethionine-dependent methyltransferase activity"/>
    <property type="evidence" value="ECO:0007669"/>
    <property type="project" value="UniProtKB-ARBA"/>
</dbReference>
<protein>
    <recommendedName>
        <fullName evidence="4">tRNA N(3)-methylcytidine methyltransferase</fullName>
        <ecNumber evidence="4">2.1.1.-</ecNumber>
    </recommendedName>
</protein>
<dbReference type="GO" id="GO:0008173">
    <property type="term" value="F:RNA methyltransferase activity"/>
    <property type="evidence" value="ECO:0007669"/>
    <property type="project" value="UniProtKB-ARBA"/>
</dbReference>
<dbReference type="InterPro" id="IPR029063">
    <property type="entry name" value="SAM-dependent_MTases_sf"/>
</dbReference>
<keyword evidence="5" id="KW-0812">Transmembrane</keyword>
<evidence type="ECO:0000313" key="7">
    <source>
        <dbReference type="Proteomes" id="UP001161247"/>
    </source>
</evidence>
<evidence type="ECO:0000256" key="3">
    <source>
        <dbReference type="ARBA" id="ARBA00022679"/>
    </source>
</evidence>
<feature type="transmembrane region" description="Helical" evidence="5">
    <location>
        <begin position="190"/>
        <end position="210"/>
    </location>
</feature>
<dbReference type="AlphaFoldDB" id="A0AAV1C751"/>
<keyword evidence="2 4" id="KW-0489">Methyltransferase</keyword>
<accession>A0AAV1C751</accession>
<dbReference type="GO" id="GO:0032259">
    <property type="term" value="P:methylation"/>
    <property type="evidence" value="ECO:0007669"/>
    <property type="project" value="UniProtKB-KW"/>
</dbReference>
<evidence type="ECO:0000256" key="2">
    <source>
        <dbReference type="ARBA" id="ARBA00022603"/>
    </source>
</evidence>
<gene>
    <name evidence="6" type="ORF">OLC1_LOCUS3373</name>
</gene>
<dbReference type="SUPFAM" id="SSF53335">
    <property type="entry name" value="S-adenosyl-L-methionine-dependent methyltransferases"/>
    <property type="match status" value="1"/>
</dbReference>
<keyword evidence="5" id="KW-0472">Membrane</keyword>
<organism evidence="6 7">
    <name type="scientific">Oldenlandia corymbosa var. corymbosa</name>
    <dbReference type="NCBI Taxonomy" id="529605"/>
    <lineage>
        <taxon>Eukaryota</taxon>
        <taxon>Viridiplantae</taxon>
        <taxon>Streptophyta</taxon>
        <taxon>Embryophyta</taxon>
        <taxon>Tracheophyta</taxon>
        <taxon>Spermatophyta</taxon>
        <taxon>Magnoliopsida</taxon>
        <taxon>eudicotyledons</taxon>
        <taxon>Gunneridae</taxon>
        <taxon>Pentapetalae</taxon>
        <taxon>asterids</taxon>
        <taxon>lamiids</taxon>
        <taxon>Gentianales</taxon>
        <taxon>Rubiaceae</taxon>
        <taxon>Rubioideae</taxon>
        <taxon>Spermacoceae</taxon>
        <taxon>Hedyotis-Oldenlandia complex</taxon>
        <taxon>Oldenlandia</taxon>
    </lineage>
</organism>
<dbReference type="Pfam" id="PF13489">
    <property type="entry name" value="Methyltransf_23"/>
    <property type="match status" value="1"/>
</dbReference>
<dbReference type="CDD" id="cd02440">
    <property type="entry name" value="AdoMet_MTases"/>
    <property type="match status" value="1"/>
</dbReference>
<dbReference type="Gene3D" id="3.40.50.150">
    <property type="entry name" value="Vaccinia Virus protein VP39"/>
    <property type="match status" value="2"/>
</dbReference>
<dbReference type="Proteomes" id="UP001161247">
    <property type="component" value="Chromosome 1"/>
</dbReference>
<evidence type="ECO:0000313" key="6">
    <source>
        <dbReference type="EMBL" id="CAI9091451.1"/>
    </source>
</evidence>
<dbReference type="EC" id="2.1.1.-" evidence="4"/>
<reference evidence="6" key="1">
    <citation type="submission" date="2023-03" db="EMBL/GenBank/DDBJ databases">
        <authorList>
            <person name="Julca I."/>
        </authorList>
    </citation>
    <scope>NUCLEOTIDE SEQUENCE</scope>
</reference>
<dbReference type="EMBL" id="OX459118">
    <property type="protein sequence ID" value="CAI9091451.1"/>
    <property type="molecule type" value="Genomic_DNA"/>
</dbReference>
<keyword evidence="5" id="KW-1133">Transmembrane helix</keyword>
<dbReference type="PIRSF" id="PIRSF037755">
    <property type="entry name" value="Mettl2_prd"/>
    <property type="match status" value="1"/>
</dbReference>
<comment type="function">
    <text evidence="4">S-adenosyl-L-methionine-dependent methyltransferase.</text>
</comment>
<evidence type="ECO:0000256" key="5">
    <source>
        <dbReference type="SAM" id="Phobius"/>
    </source>
</evidence>
<evidence type="ECO:0000256" key="1">
    <source>
        <dbReference type="ARBA" id="ARBA00009725"/>
    </source>
</evidence>